<evidence type="ECO:0000313" key="1">
    <source>
        <dbReference type="EMBL" id="MFC0268104.1"/>
    </source>
</evidence>
<dbReference type="RefSeq" id="WP_211213321.1">
    <property type="nucleotide sequence ID" value="NZ_JBHLVX010000035.1"/>
</dbReference>
<keyword evidence="2" id="KW-1185">Reference proteome</keyword>
<sequence length="56" mass="6533">MRRIIQSDGVHGAFRVSFDSSGRFVPIEALRFPVADIVDLYSHRWEIELGYREIPK</sequence>
<name>A0ABV6G494_9GAMM</name>
<proteinExistence type="predicted"/>
<organism evidence="1 2">
    <name type="scientific">Kushneria aurantia</name>
    <dbReference type="NCBI Taxonomy" id="504092"/>
    <lineage>
        <taxon>Bacteria</taxon>
        <taxon>Pseudomonadati</taxon>
        <taxon>Pseudomonadota</taxon>
        <taxon>Gammaproteobacteria</taxon>
        <taxon>Oceanospirillales</taxon>
        <taxon>Halomonadaceae</taxon>
        <taxon>Kushneria</taxon>
    </lineage>
</organism>
<protein>
    <submittedName>
        <fullName evidence="1">DUF2835 family protein</fullName>
    </submittedName>
</protein>
<comment type="caution">
    <text evidence="1">The sequence shown here is derived from an EMBL/GenBank/DDBJ whole genome shotgun (WGS) entry which is preliminary data.</text>
</comment>
<accession>A0ABV6G494</accession>
<reference evidence="1 2" key="1">
    <citation type="submission" date="2024-09" db="EMBL/GenBank/DDBJ databases">
        <authorList>
            <person name="Sun Q."/>
            <person name="Mori K."/>
        </authorList>
    </citation>
    <scope>NUCLEOTIDE SEQUENCE [LARGE SCALE GENOMIC DNA]</scope>
    <source>
        <strain evidence="1 2">CCM 7415</strain>
    </source>
</reference>
<gene>
    <name evidence="1" type="ORF">ACFFHW_08940</name>
</gene>
<dbReference type="Proteomes" id="UP001589814">
    <property type="component" value="Unassembled WGS sequence"/>
</dbReference>
<evidence type="ECO:0000313" key="2">
    <source>
        <dbReference type="Proteomes" id="UP001589814"/>
    </source>
</evidence>
<dbReference type="EMBL" id="JBHLVX010000035">
    <property type="protein sequence ID" value="MFC0268104.1"/>
    <property type="molecule type" value="Genomic_DNA"/>
</dbReference>